<evidence type="ECO:0000259" key="9">
    <source>
        <dbReference type="PROSITE" id="PS50835"/>
    </source>
</evidence>
<feature type="signal peptide" evidence="8">
    <location>
        <begin position="1"/>
        <end position="18"/>
    </location>
</feature>
<sequence>MSLLLLLLLSLLWAGSLPQDRRFWLQVQRSVTVQEGLCVSVPCTFSHPRDYWTDPAPAHGYWFREGANPQQDALVATNNPGRAVQKETQGRFLLLWDPWTYNCSLDIRDAQRGDGGRYFFRVERGPYVRYTYKENLLSVLVTGKEWGQGDNTWMGSEGPQDRARRGPLLLFLGGTQGDPGQALGLAGEELAGLRQRLLLGSRLGSPPPGLGLYLSPPQL</sequence>
<evidence type="ECO:0000256" key="8">
    <source>
        <dbReference type="SAM" id="SignalP"/>
    </source>
</evidence>
<dbReference type="InterPro" id="IPR013106">
    <property type="entry name" value="Ig_V-set"/>
</dbReference>
<dbReference type="InterPro" id="IPR013783">
    <property type="entry name" value="Ig-like_fold"/>
</dbReference>
<comment type="similarity">
    <text evidence="7">Belongs to the immunoglobulin superfamily. SIGLEC (sialic acid binding Ig-like lectin) family.</text>
</comment>
<evidence type="ECO:0000256" key="1">
    <source>
        <dbReference type="ARBA" id="ARBA00004167"/>
    </source>
</evidence>
<dbReference type="SMART" id="SM00409">
    <property type="entry name" value="IG"/>
    <property type="match status" value="1"/>
</dbReference>
<dbReference type="InterPro" id="IPR036179">
    <property type="entry name" value="Ig-like_dom_sf"/>
</dbReference>
<dbReference type="PANTHER" id="PTHR12035">
    <property type="entry name" value="SIALIC ACID BINDING IMMUNOGLOBULIN-LIKE LECTIN"/>
    <property type="match status" value="1"/>
</dbReference>
<name>A0ABM1DML6_CERSS</name>
<dbReference type="RefSeq" id="XP_014653047.1">
    <property type="nucleotide sequence ID" value="XM_014797561.1"/>
</dbReference>
<dbReference type="CDD" id="cd05712">
    <property type="entry name" value="IgV_CD33"/>
    <property type="match status" value="1"/>
</dbReference>
<keyword evidence="2" id="KW-0812">Transmembrane</keyword>
<keyword evidence="4" id="KW-0130">Cell adhesion</keyword>
<keyword evidence="10" id="KW-1185">Reference proteome</keyword>
<dbReference type="Pfam" id="PF07686">
    <property type="entry name" value="V-set"/>
    <property type="match status" value="1"/>
</dbReference>
<evidence type="ECO:0000256" key="5">
    <source>
        <dbReference type="ARBA" id="ARBA00022989"/>
    </source>
</evidence>
<evidence type="ECO:0000313" key="10">
    <source>
        <dbReference type="Proteomes" id="UP000694910"/>
    </source>
</evidence>
<feature type="chain" id="PRO_5046410599" evidence="8">
    <location>
        <begin position="19"/>
        <end position="219"/>
    </location>
</feature>
<dbReference type="Gene3D" id="2.60.40.10">
    <property type="entry name" value="Immunoglobulins"/>
    <property type="match status" value="1"/>
</dbReference>
<keyword evidence="3" id="KW-0430">Lectin</keyword>
<evidence type="ECO:0000256" key="4">
    <source>
        <dbReference type="ARBA" id="ARBA00022889"/>
    </source>
</evidence>
<dbReference type="PROSITE" id="PS50835">
    <property type="entry name" value="IG_LIKE"/>
    <property type="match status" value="1"/>
</dbReference>
<gene>
    <name evidence="11" type="primary">LOC106800152</name>
</gene>
<dbReference type="Proteomes" id="UP000694910">
    <property type="component" value="Unplaced"/>
</dbReference>
<evidence type="ECO:0000256" key="2">
    <source>
        <dbReference type="ARBA" id="ARBA00022692"/>
    </source>
</evidence>
<comment type="subcellular location">
    <subcellularLocation>
        <location evidence="1">Membrane</location>
        <topology evidence="1">Single-pass membrane protein</topology>
    </subcellularLocation>
</comment>
<organism evidence="10 11">
    <name type="scientific">Ceratotherium simum simum</name>
    <name type="common">Southern white rhinoceros</name>
    <dbReference type="NCBI Taxonomy" id="73337"/>
    <lineage>
        <taxon>Eukaryota</taxon>
        <taxon>Metazoa</taxon>
        <taxon>Chordata</taxon>
        <taxon>Craniata</taxon>
        <taxon>Vertebrata</taxon>
        <taxon>Euteleostomi</taxon>
        <taxon>Mammalia</taxon>
        <taxon>Eutheria</taxon>
        <taxon>Laurasiatheria</taxon>
        <taxon>Perissodactyla</taxon>
        <taxon>Rhinocerotidae</taxon>
        <taxon>Ceratotherium</taxon>
    </lineage>
</organism>
<keyword evidence="5" id="KW-1133">Transmembrane helix</keyword>
<evidence type="ECO:0000256" key="6">
    <source>
        <dbReference type="ARBA" id="ARBA00023136"/>
    </source>
</evidence>
<feature type="domain" description="Ig-like" evidence="9">
    <location>
        <begin position="18"/>
        <end position="105"/>
    </location>
</feature>
<evidence type="ECO:0000313" key="11">
    <source>
        <dbReference type="RefSeq" id="XP_014653047.1"/>
    </source>
</evidence>
<proteinExistence type="inferred from homology"/>
<accession>A0ABM1DML6</accession>
<reference evidence="11" key="1">
    <citation type="submission" date="2025-08" db="UniProtKB">
        <authorList>
            <consortium name="RefSeq"/>
        </authorList>
    </citation>
    <scope>IDENTIFICATION</scope>
</reference>
<dbReference type="InterPro" id="IPR003599">
    <property type="entry name" value="Ig_sub"/>
</dbReference>
<keyword evidence="6" id="KW-0472">Membrane</keyword>
<dbReference type="PANTHER" id="PTHR12035:SF132">
    <property type="entry name" value="MYELOID CELL SURFACE ANTIGEN CD33"/>
    <property type="match status" value="1"/>
</dbReference>
<evidence type="ECO:0000256" key="7">
    <source>
        <dbReference type="ARBA" id="ARBA00038361"/>
    </source>
</evidence>
<keyword evidence="8" id="KW-0732">Signal</keyword>
<evidence type="ECO:0000256" key="3">
    <source>
        <dbReference type="ARBA" id="ARBA00022734"/>
    </source>
</evidence>
<dbReference type="InterPro" id="IPR051036">
    <property type="entry name" value="SIGLEC"/>
</dbReference>
<protein>
    <submittedName>
        <fullName evidence="11">Myeloid cell surface antigen CD33-like</fullName>
    </submittedName>
</protein>
<dbReference type="GeneID" id="106800152"/>
<dbReference type="InterPro" id="IPR007110">
    <property type="entry name" value="Ig-like_dom"/>
</dbReference>
<dbReference type="SUPFAM" id="SSF48726">
    <property type="entry name" value="Immunoglobulin"/>
    <property type="match status" value="1"/>
</dbReference>